<keyword evidence="2" id="KW-0812">Transmembrane</keyword>
<dbReference type="Proteomes" id="UP001168575">
    <property type="component" value="Unassembled WGS sequence"/>
</dbReference>
<comment type="caution">
    <text evidence="3">The sequence shown here is derived from an EMBL/GenBank/DDBJ whole genome shotgun (WGS) entry which is preliminary data.</text>
</comment>
<name>A0AA43RGL9_9ACTN</name>
<accession>A0AA43RGL9</accession>
<gene>
    <name evidence="3" type="ORF">Q3982_01705</name>
</gene>
<keyword evidence="4" id="KW-1185">Reference proteome</keyword>
<proteinExistence type="predicted"/>
<reference evidence="3" key="1">
    <citation type="submission" date="2023-07" db="EMBL/GenBank/DDBJ databases">
        <title>Between Cages and Wild: Unraveling the Impact of Captivity on Animal Microbiomes and Antimicrobial Resistance.</title>
        <authorList>
            <person name="Schmartz G.P."/>
            <person name="Rehner J."/>
            <person name="Schuff M.J."/>
            <person name="Becker S.L."/>
            <person name="Kravczyk M."/>
            <person name="Gurevich A."/>
            <person name="Francke R."/>
            <person name="Mueller R."/>
            <person name="Keller V."/>
            <person name="Keller A."/>
        </authorList>
    </citation>
    <scope>NUCLEOTIDE SEQUENCE</scope>
    <source>
        <strain evidence="3">S12M_St_49</strain>
    </source>
</reference>
<keyword evidence="2" id="KW-0472">Membrane</keyword>
<feature type="compositionally biased region" description="Acidic residues" evidence="1">
    <location>
        <begin position="45"/>
        <end position="58"/>
    </location>
</feature>
<feature type="transmembrane region" description="Helical" evidence="2">
    <location>
        <begin position="90"/>
        <end position="113"/>
    </location>
</feature>
<feature type="compositionally biased region" description="Basic and acidic residues" evidence="1">
    <location>
        <begin position="1"/>
        <end position="11"/>
    </location>
</feature>
<evidence type="ECO:0008006" key="5">
    <source>
        <dbReference type="Google" id="ProtNLM"/>
    </source>
</evidence>
<evidence type="ECO:0000256" key="2">
    <source>
        <dbReference type="SAM" id="Phobius"/>
    </source>
</evidence>
<organism evidence="3 4">
    <name type="scientific">Phoenicibacter congonensis</name>
    <dbReference type="NCBI Taxonomy" id="1944646"/>
    <lineage>
        <taxon>Bacteria</taxon>
        <taxon>Bacillati</taxon>
        <taxon>Actinomycetota</taxon>
        <taxon>Coriobacteriia</taxon>
        <taxon>Eggerthellales</taxon>
        <taxon>Eggerthellaceae</taxon>
        <taxon>Phoenicibacter</taxon>
    </lineage>
</organism>
<feature type="region of interest" description="Disordered" evidence="1">
    <location>
        <begin position="1"/>
        <end position="76"/>
    </location>
</feature>
<protein>
    <recommendedName>
        <fullName evidence="5">Histone-lysine N-methyltransferase</fullName>
    </recommendedName>
</protein>
<keyword evidence="2" id="KW-1133">Transmembrane helix</keyword>
<feature type="compositionally biased region" description="Low complexity" evidence="1">
    <location>
        <begin position="128"/>
        <end position="145"/>
    </location>
</feature>
<evidence type="ECO:0000256" key="1">
    <source>
        <dbReference type="SAM" id="MobiDB-lite"/>
    </source>
</evidence>
<feature type="compositionally biased region" description="Polar residues" evidence="1">
    <location>
        <begin position="12"/>
        <end position="25"/>
    </location>
</feature>
<feature type="compositionally biased region" description="Basic and acidic residues" evidence="1">
    <location>
        <begin position="31"/>
        <end position="44"/>
    </location>
</feature>
<evidence type="ECO:0000313" key="4">
    <source>
        <dbReference type="Proteomes" id="UP001168575"/>
    </source>
</evidence>
<evidence type="ECO:0000313" key="3">
    <source>
        <dbReference type="EMBL" id="MDO4841375.1"/>
    </source>
</evidence>
<dbReference type="AlphaFoldDB" id="A0AA43RGL9"/>
<sequence>MLDEQNNKELDQSVNDQVEPSSENEPSAHAAEIEKADAAKHEAEEASDGEPAADDAEAEAPAKAAPARHAKHASEVPEYEIVAEKTRKKLGIAIVTLLVLIVIIVACLVFFFLTSSNVSVEQQHSDSTEVSQISENSSSSTSEKTATVPSLAALIGTKVDDAATSLGHGATVSSDTKKDDEDDPVKRVVKYSLANDAGSSSSGTPTVTVNADSDDEITSVTYQTSTKSLGYGTISFQDAVQNEKIIQAIMKEAGLTISDSDVVLPADKADYTTYSDDGKRITKEEKEFSGTADYSGKTLSWSTRLQYDYTVALATDNLADTLRNATITISK</sequence>
<dbReference type="EMBL" id="JAUMVS010000013">
    <property type="protein sequence ID" value="MDO4841375.1"/>
    <property type="molecule type" value="Genomic_DNA"/>
</dbReference>
<feature type="region of interest" description="Disordered" evidence="1">
    <location>
        <begin position="122"/>
        <end position="145"/>
    </location>
</feature>